<dbReference type="GO" id="GO:0004601">
    <property type="term" value="F:peroxidase activity"/>
    <property type="evidence" value="ECO:0007669"/>
    <property type="project" value="UniProtKB-KW"/>
</dbReference>
<comment type="similarity">
    <text evidence="1 5">Belongs to the glutathione peroxidase family.</text>
</comment>
<dbReference type="Pfam" id="PF00255">
    <property type="entry name" value="GSHPx"/>
    <property type="match status" value="1"/>
</dbReference>
<dbReference type="KEGG" id="amuc:Pan181_44910"/>
<dbReference type="PANTHER" id="PTHR11592">
    <property type="entry name" value="GLUTATHIONE PEROXIDASE"/>
    <property type="match status" value="1"/>
</dbReference>
<dbReference type="InterPro" id="IPR029760">
    <property type="entry name" value="GPX_CS"/>
</dbReference>
<feature type="active site" evidence="4">
    <location>
        <position position="48"/>
    </location>
</feature>
<keyword evidence="2 5" id="KW-0575">Peroxidase</keyword>
<dbReference type="Proteomes" id="UP000315750">
    <property type="component" value="Chromosome"/>
</dbReference>
<reference evidence="6 7" key="1">
    <citation type="submission" date="2019-02" db="EMBL/GenBank/DDBJ databases">
        <title>Deep-cultivation of Planctomycetes and their phenomic and genomic characterization uncovers novel biology.</title>
        <authorList>
            <person name="Wiegand S."/>
            <person name="Jogler M."/>
            <person name="Boedeker C."/>
            <person name="Pinto D."/>
            <person name="Vollmers J."/>
            <person name="Rivas-Marin E."/>
            <person name="Kohn T."/>
            <person name="Peeters S.H."/>
            <person name="Heuer A."/>
            <person name="Rast P."/>
            <person name="Oberbeckmann S."/>
            <person name="Bunk B."/>
            <person name="Jeske O."/>
            <person name="Meyerdierks A."/>
            <person name="Storesund J.E."/>
            <person name="Kallscheuer N."/>
            <person name="Luecker S."/>
            <person name="Lage O.M."/>
            <person name="Pohl T."/>
            <person name="Merkel B.J."/>
            <person name="Hornburger P."/>
            <person name="Mueller R.-W."/>
            <person name="Bruemmer F."/>
            <person name="Labrenz M."/>
            <person name="Spormann A.M."/>
            <person name="Op den Camp H."/>
            <person name="Overmann J."/>
            <person name="Amann R."/>
            <person name="Jetten M.S.M."/>
            <person name="Mascher T."/>
            <person name="Medema M.H."/>
            <person name="Devos D.P."/>
            <person name="Kaster A.-K."/>
            <person name="Ovreas L."/>
            <person name="Rohde M."/>
            <person name="Galperin M.Y."/>
            <person name="Jogler C."/>
        </authorList>
    </citation>
    <scope>NUCLEOTIDE SEQUENCE [LARGE SCALE GENOMIC DNA]</scope>
    <source>
        <strain evidence="6 7">Pan181</strain>
    </source>
</reference>
<name>A0A518AU51_9BACT</name>
<keyword evidence="7" id="KW-1185">Reference proteome</keyword>
<dbReference type="InterPro" id="IPR000889">
    <property type="entry name" value="Glutathione_peroxidase"/>
</dbReference>
<evidence type="ECO:0000256" key="3">
    <source>
        <dbReference type="ARBA" id="ARBA00023002"/>
    </source>
</evidence>
<dbReference type="OrthoDB" id="9789406at2"/>
<dbReference type="PANTHER" id="PTHR11592:SF78">
    <property type="entry name" value="GLUTATHIONE PEROXIDASE"/>
    <property type="match status" value="1"/>
</dbReference>
<dbReference type="SUPFAM" id="SSF52833">
    <property type="entry name" value="Thioredoxin-like"/>
    <property type="match status" value="1"/>
</dbReference>
<dbReference type="PROSITE" id="PS00763">
    <property type="entry name" value="GLUTATHIONE_PEROXID_2"/>
    <property type="match status" value="1"/>
</dbReference>
<accession>A0A518AU51</accession>
<organism evidence="6 7">
    <name type="scientific">Aeoliella mucimassa</name>
    <dbReference type="NCBI Taxonomy" id="2527972"/>
    <lineage>
        <taxon>Bacteria</taxon>
        <taxon>Pseudomonadati</taxon>
        <taxon>Planctomycetota</taxon>
        <taxon>Planctomycetia</taxon>
        <taxon>Pirellulales</taxon>
        <taxon>Lacipirellulaceae</taxon>
        <taxon>Aeoliella</taxon>
    </lineage>
</organism>
<evidence type="ECO:0000256" key="1">
    <source>
        <dbReference type="ARBA" id="ARBA00006926"/>
    </source>
</evidence>
<evidence type="ECO:0000313" key="7">
    <source>
        <dbReference type="Proteomes" id="UP000315750"/>
    </source>
</evidence>
<dbReference type="PRINTS" id="PR01011">
    <property type="entry name" value="GLUTPROXDASE"/>
</dbReference>
<dbReference type="CDD" id="cd00340">
    <property type="entry name" value="GSH_Peroxidase"/>
    <property type="match status" value="1"/>
</dbReference>
<protein>
    <recommendedName>
        <fullName evidence="5">Glutathione peroxidase</fullName>
    </recommendedName>
</protein>
<dbReference type="RefSeq" id="WP_145249946.1">
    <property type="nucleotide sequence ID" value="NZ_CP036278.1"/>
</dbReference>
<dbReference type="PROSITE" id="PS51355">
    <property type="entry name" value="GLUTATHIONE_PEROXID_3"/>
    <property type="match status" value="1"/>
</dbReference>
<dbReference type="FunFam" id="3.40.30.10:FF:000010">
    <property type="entry name" value="Glutathione peroxidase"/>
    <property type="match status" value="1"/>
</dbReference>
<evidence type="ECO:0000256" key="4">
    <source>
        <dbReference type="PIRSR" id="PIRSR000303-1"/>
    </source>
</evidence>
<dbReference type="Gene3D" id="3.40.30.10">
    <property type="entry name" value="Glutaredoxin"/>
    <property type="match status" value="1"/>
</dbReference>
<dbReference type="GO" id="GO:0034599">
    <property type="term" value="P:cellular response to oxidative stress"/>
    <property type="evidence" value="ECO:0007669"/>
    <property type="project" value="TreeGrafter"/>
</dbReference>
<sequence>MSTDQKPVEPHLASPFYEFSANSLRGESIEMAQYAGKVVLVVNTATKCGLVSQLEGLEQLFQQHHDAGLEVLGFPCNQFAGQEPLEGEQIQSFCSLNYGVSFPMFEKIDVNGSSAHPLLQWLTSELPGLLGQRIKWNFTKFLISRDGTPLKRFAPTTQPAKLDSAIRQALAASP</sequence>
<evidence type="ECO:0000256" key="5">
    <source>
        <dbReference type="RuleBase" id="RU000499"/>
    </source>
</evidence>
<dbReference type="InterPro" id="IPR036249">
    <property type="entry name" value="Thioredoxin-like_sf"/>
</dbReference>
<evidence type="ECO:0000256" key="2">
    <source>
        <dbReference type="ARBA" id="ARBA00022559"/>
    </source>
</evidence>
<dbReference type="PIRSF" id="PIRSF000303">
    <property type="entry name" value="Glutathion_perox"/>
    <property type="match status" value="1"/>
</dbReference>
<proteinExistence type="inferred from homology"/>
<dbReference type="AlphaFoldDB" id="A0A518AU51"/>
<evidence type="ECO:0000313" key="6">
    <source>
        <dbReference type="EMBL" id="QDU58258.1"/>
    </source>
</evidence>
<keyword evidence="3 5" id="KW-0560">Oxidoreductase</keyword>
<dbReference type="EMBL" id="CP036278">
    <property type="protein sequence ID" value="QDU58258.1"/>
    <property type="molecule type" value="Genomic_DNA"/>
</dbReference>
<gene>
    <name evidence="6" type="ORF">Pan181_44910</name>
</gene>